<accession>A0AA38IVI6</accession>
<comment type="caution">
    <text evidence="1">The sequence shown here is derived from an EMBL/GenBank/DDBJ whole genome shotgun (WGS) entry which is preliminary data.</text>
</comment>
<dbReference type="EMBL" id="JALNTZ010000002">
    <property type="protein sequence ID" value="KAJ3662418.1"/>
    <property type="molecule type" value="Genomic_DNA"/>
</dbReference>
<protein>
    <submittedName>
        <fullName evidence="1">Uncharacterized protein</fullName>
    </submittedName>
</protein>
<organism evidence="1 2">
    <name type="scientific">Zophobas morio</name>
    <dbReference type="NCBI Taxonomy" id="2755281"/>
    <lineage>
        <taxon>Eukaryota</taxon>
        <taxon>Metazoa</taxon>
        <taxon>Ecdysozoa</taxon>
        <taxon>Arthropoda</taxon>
        <taxon>Hexapoda</taxon>
        <taxon>Insecta</taxon>
        <taxon>Pterygota</taxon>
        <taxon>Neoptera</taxon>
        <taxon>Endopterygota</taxon>
        <taxon>Coleoptera</taxon>
        <taxon>Polyphaga</taxon>
        <taxon>Cucujiformia</taxon>
        <taxon>Tenebrionidae</taxon>
        <taxon>Zophobas</taxon>
    </lineage>
</organism>
<dbReference type="Proteomes" id="UP001168821">
    <property type="component" value="Unassembled WGS sequence"/>
</dbReference>
<evidence type="ECO:0000313" key="1">
    <source>
        <dbReference type="EMBL" id="KAJ3662418.1"/>
    </source>
</evidence>
<keyword evidence="2" id="KW-1185">Reference proteome</keyword>
<dbReference type="AlphaFoldDB" id="A0AA38IVI6"/>
<reference evidence="1" key="1">
    <citation type="journal article" date="2023" name="G3 (Bethesda)">
        <title>Whole genome assemblies of Zophobas morio and Tenebrio molitor.</title>
        <authorList>
            <person name="Kaur S."/>
            <person name="Stinson S.A."/>
            <person name="diCenzo G.C."/>
        </authorList>
    </citation>
    <scope>NUCLEOTIDE SEQUENCE</scope>
    <source>
        <strain evidence="1">QUZm001</strain>
    </source>
</reference>
<gene>
    <name evidence="1" type="ORF">Zmor_006768</name>
</gene>
<name>A0AA38IVI6_9CUCU</name>
<sequence>MRNNGVLYDSADFDRLCCLDSCTKTFPVYKHFVTKYQFIPGKPYPCECFSIKSYHLAVKSQQLGIVGNRKSCSEQYNATSCCFRRPDPSHGFQLIEYADKCCSELELPVKECCDKECLSKAIVTDCCKCCDKSVNCDLITASRLQSKVLCLTPPCKPSCLKTKSSSVNVHNKSSCADRKSSFKEIILCRKCKEKRDKKRCEKCRCRSGSVVYYRRKCECVKSNTGGRCVDDSCSKLDCKKYKCKYLDLIQRIKCIFTKER</sequence>
<evidence type="ECO:0000313" key="2">
    <source>
        <dbReference type="Proteomes" id="UP001168821"/>
    </source>
</evidence>
<proteinExistence type="predicted"/>